<accession>A0ABT8KTT0</accession>
<dbReference type="EMBL" id="JAUJEA010000005">
    <property type="protein sequence ID" value="MDN5202890.1"/>
    <property type="molecule type" value="Genomic_DNA"/>
</dbReference>
<feature type="domain" description="DUF7088" evidence="3">
    <location>
        <begin position="40"/>
        <end position="150"/>
    </location>
</feature>
<evidence type="ECO:0000259" key="3">
    <source>
        <dbReference type="Pfam" id="PF23357"/>
    </source>
</evidence>
<dbReference type="InterPro" id="IPR055396">
    <property type="entry name" value="DUF7088"/>
</dbReference>
<dbReference type="NCBIfam" id="TIGR03521">
    <property type="entry name" value="GldG"/>
    <property type="match status" value="1"/>
</dbReference>
<name>A0ABT8KTT0_9BACT</name>
<feature type="transmembrane region" description="Helical" evidence="1">
    <location>
        <begin position="526"/>
        <end position="550"/>
    </location>
</feature>
<dbReference type="Pfam" id="PF09822">
    <property type="entry name" value="ABC_transp_aux"/>
    <property type="match status" value="1"/>
</dbReference>
<dbReference type="Proteomes" id="UP001172082">
    <property type="component" value="Unassembled WGS sequence"/>
</dbReference>
<organism evidence="4 5">
    <name type="scientific">Splendidivirga corallicola</name>
    <dbReference type="NCBI Taxonomy" id="3051826"/>
    <lineage>
        <taxon>Bacteria</taxon>
        <taxon>Pseudomonadati</taxon>
        <taxon>Bacteroidota</taxon>
        <taxon>Cytophagia</taxon>
        <taxon>Cytophagales</taxon>
        <taxon>Splendidivirgaceae</taxon>
        <taxon>Splendidivirga</taxon>
    </lineage>
</organism>
<feature type="domain" description="ABC-type uncharacterised transport system" evidence="2">
    <location>
        <begin position="193"/>
        <end position="493"/>
    </location>
</feature>
<dbReference type="RefSeq" id="WP_346752909.1">
    <property type="nucleotide sequence ID" value="NZ_JAUJEA010000005.1"/>
</dbReference>
<protein>
    <submittedName>
        <fullName evidence="4">Gliding motility-associated ABC transporter substrate-binding protein GldG</fullName>
    </submittedName>
</protein>
<dbReference type="Pfam" id="PF23357">
    <property type="entry name" value="DUF7088"/>
    <property type="match status" value="1"/>
</dbReference>
<proteinExistence type="predicted"/>
<sequence>MVNSGVKMWESVLKFCIGVVLIILANVLASKYIFRIDLTEEKRFSITEASKDLLRNLDDAVYIDIYLEGDLPAPLKKLKKAARERLDEFKIYASNNIQYNFIDPSKASSARAREEFYKSLEEKGLQRTRLFDNADGAKVEKIIFPGAIVSYGGREKPVALLRGQGGLSAINESIEGLEYEFVSTIRGLTNDDKKSIGLIKGHNEADSLELTGLTNTLLETYHVFNVNLPRKQALEGYDAVIIAKPKKAFSEQDKYKLDQYIMRGGKVLFFVDMLAVNIDSALNSSTYALPIDLNLDDQLFKYGIRINRDYVQDLTAGNVPVVVGMIGDQPQIQGFKWPFFPMINRYADHPIVKNIDATYAKFINSMDTVKAEGILKTPLMFSSQYSRKLGSPLRVSLSDLRGIKQEDFYNQNPIALAYLLEGSFTSLYKNRFLPKGVDKGSFREQGVPTKLLIVPDGDFVRNEFSLKNGQPLDLGIDELTRQKFANDDFIKNALQYMLDDDGIITAKSKEIKIRPLDKIKIQEERLFWQVTNLALPVVLVVLYGFLRFFLRKRRFTNFKS</sequence>
<comment type="caution">
    <text evidence="4">The sequence shown here is derived from an EMBL/GenBank/DDBJ whole genome shotgun (WGS) entry which is preliminary data.</text>
</comment>
<keyword evidence="1" id="KW-1133">Transmembrane helix</keyword>
<dbReference type="InterPro" id="IPR019196">
    <property type="entry name" value="ABC_transp_unknown"/>
</dbReference>
<dbReference type="InterPro" id="IPR019863">
    <property type="entry name" value="Motility-assoc_ABC-rel_GldG"/>
</dbReference>
<evidence type="ECO:0000256" key="1">
    <source>
        <dbReference type="SAM" id="Phobius"/>
    </source>
</evidence>
<keyword evidence="1" id="KW-0472">Membrane</keyword>
<keyword evidence="1" id="KW-0812">Transmembrane</keyword>
<reference evidence="4" key="1">
    <citation type="submission" date="2023-06" db="EMBL/GenBank/DDBJ databases">
        <title>Genomic of Parafulvivirga corallium.</title>
        <authorList>
            <person name="Wang G."/>
        </authorList>
    </citation>
    <scope>NUCLEOTIDE SEQUENCE</scope>
    <source>
        <strain evidence="4">BMA10</strain>
    </source>
</reference>
<gene>
    <name evidence="4" type="primary">gldG</name>
    <name evidence="4" type="ORF">QQ008_15980</name>
</gene>
<evidence type="ECO:0000259" key="2">
    <source>
        <dbReference type="Pfam" id="PF09822"/>
    </source>
</evidence>
<feature type="transmembrane region" description="Helical" evidence="1">
    <location>
        <begin position="12"/>
        <end position="34"/>
    </location>
</feature>
<evidence type="ECO:0000313" key="4">
    <source>
        <dbReference type="EMBL" id="MDN5202890.1"/>
    </source>
</evidence>
<keyword evidence="5" id="KW-1185">Reference proteome</keyword>
<evidence type="ECO:0000313" key="5">
    <source>
        <dbReference type="Proteomes" id="UP001172082"/>
    </source>
</evidence>